<feature type="compositionally biased region" description="Polar residues" evidence="1">
    <location>
        <begin position="322"/>
        <end position="337"/>
    </location>
</feature>
<feature type="region of interest" description="Disordered" evidence="1">
    <location>
        <begin position="688"/>
        <end position="744"/>
    </location>
</feature>
<reference evidence="2 3" key="1">
    <citation type="submission" date="2018-03" db="EMBL/GenBank/DDBJ databases">
        <title>Draft genome sequences of four Enterococcus mundtii strains isolated from beef slaughterhouses in Kenya.</title>
        <authorList>
            <person name="Wambui J."/>
            <person name="Stevens M."/>
            <person name="Njage P."/>
            <person name="Stephan R."/>
            <person name="Tasara T."/>
        </authorList>
    </citation>
    <scope>NUCLEOTIDE SEQUENCE [LARGE SCALE GENOMIC DNA]</scope>
    <source>
        <strain evidence="2 3">H18-EM</strain>
    </source>
</reference>
<dbReference type="EMBL" id="PYGR01000015">
    <property type="protein sequence ID" value="PTO36006.1"/>
    <property type="molecule type" value="Genomic_DNA"/>
</dbReference>
<feature type="compositionally biased region" description="Polar residues" evidence="1">
    <location>
        <begin position="161"/>
        <end position="175"/>
    </location>
</feature>
<comment type="caution">
    <text evidence="2">The sequence shown here is derived from an EMBL/GenBank/DDBJ whole genome shotgun (WGS) entry which is preliminary data.</text>
</comment>
<feature type="region of interest" description="Disordered" evidence="1">
    <location>
        <begin position="217"/>
        <end position="239"/>
    </location>
</feature>
<feature type="region of interest" description="Disordered" evidence="1">
    <location>
        <begin position="290"/>
        <end position="354"/>
    </location>
</feature>
<feature type="compositionally biased region" description="Polar residues" evidence="1">
    <location>
        <begin position="432"/>
        <end position="449"/>
    </location>
</feature>
<dbReference type="RefSeq" id="WP_108145736.1">
    <property type="nucleotide sequence ID" value="NZ_PYGR01000015.1"/>
</dbReference>
<evidence type="ECO:0000313" key="3">
    <source>
        <dbReference type="Proteomes" id="UP000244022"/>
    </source>
</evidence>
<protein>
    <submittedName>
        <fullName evidence="2">Uncharacterized protein</fullName>
    </submittedName>
</protein>
<feature type="compositionally biased region" description="Basic and acidic residues" evidence="1">
    <location>
        <begin position="729"/>
        <end position="744"/>
    </location>
</feature>
<organism evidence="2 3">
    <name type="scientific">Enterococcus mundtii</name>
    <dbReference type="NCBI Taxonomy" id="53346"/>
    <lineage>
        <taxon>Bacteria</taxon>
        <taxon>Bacillati</taxon>
        <taxon>Bacillota</taxon>
        <taxon>Bacilli</taxon>
        <taxon>Lactobacillales</taxon>
        <taxon>Enterococcaceae</taxon>
        <taxon>Enterococcus</taxon>
    </lineage>
</organism>
<gene>
    <name evidence="2" type="ORF">C6N14_05385</name>
</gene>
<evidence type="ECO:0000256" key="1">
    <source>
        <dbReference type="SAM" id="MobiDB-lite"/>
    </source>
</evidence>
<feature type="compositionally biased region" description="Polar residues" evidence="1">
    <location>
        <begin position="295"/>
        <end position="315"/>
    </location>
</feature>
<feature type="region of interest" description="Disordered" evidence="1">
    <location>
        <begin position="432"/>
        <end position="452"/>
    </location>
</feature>
<name>A0A2T5DDQ1_ENTMU</name>
<evidence type="ECO:0000313" key="2">
    <source>
        <dbReference type="EMBL" id="PTO36006.1"/>
    </source>
</evidence>
<sequence>MPIIDFRETGGKFINRMHDANKTNTQEDLSRLAVRIGNESLNVRANPIISYLYYSTGILQNITLQPINQRNDRIVGNASTSFGERNQENPSFDLNTRANATQSYRNVLQSIPQVSIDQRVTAPNELANVTGTVPKQFNSEYVSKKKLKFKRKESSEHKGNTSDVMQQSLNESRQINPRHHRALSKKSSYLIKKVTSELHDQRVKILNSIQKDEMFKSEVRSSIQEQTSQTKDNELTNNGHTSWQEEKFHLSQEGVDSIKKDTSELHDQEVKSLNTIQKDETSFVYKIHKFEARQSNRNQGTDSRNRTTNMENQGMTKKFVEGSQQASSSQTKDSPNSDFRLREENESTSTGIASWQKGKYHLSQEGVDTTQKSTIELQDKVIQSLKSIQNDDISKFEARPSKRNQGTDSRNRTIYMEKQRMTKEFVEGLQQATSSQTKDNPNSEVSFTTHGEKEIDTVKLRNLNDNPVFEARNIRGENEESLTHGIGESLIKFGEQAYPYRSKAEIYQQAIPTQPSQNKSQDLYHSLANQKTIDLKDTRTGEYILKMIESSDGQNFPAELKDFLKDLQQAPSSQTKDIPIPDFRLREEHHIASNGIDSWQKEKSHLSQESLEPMKKESRELYDQLVHGTSSKKKDVTSFVYGTPKFEARSSKGDQRAESLDRLTNIENPGIFKKFSDGLSIDQFSSAKEKNNIDKNPQTFIEKQNGNKPRLSMLVGNAKVKSQNIINQEKQRPRANRKEPSLSI</sequence>
<dbReference type="Proteomes" id="UP000244022">
    <property type="component" value="Unassembled WGS sequence"/>
</dbReference>
<feature type="compositionally biased region" description="Polar residues" evidence="1">
    <location>
        <begin position="220"/>
        <end position="239"/>
    </location>
</feature>
<proteinExistence type="predicted"/>
<dbReference type="AlphaFoldDB" id="A0A2T5DDQ1"/>
<feature type="region of interest" description="Disordered" evidence="1">
    <location>
        <begin position="148"/>
        <end position="183"/>
    </location>
</feature>
<feature type="compositionally biased region" description="Polar residues" evidence="1">
    <location>
        <begin position="694"/>
        <end position="707"/>
    </location>
</feature>
<accession>A0A2T5DDQ1</accession>